<evidence type="ECO:0000256" key="3">
    <source>
        <dbReference type="ARBA" id="ARBA00022692"/>
    </source>
</evidence>
<feature type="transmembrane region" description="Helical" evidence="10">
    <location>
        <begin position="325"/>
        <end position="348"/>
    </location>
</feature>
<evidence type="ECO:0000256" key="4">
    <source>
        <dbReference type="ARBA" id="ARBA00022737"/>
    </source>
</evidence>
<evidence type="ECO:0000256" key="1">
    <source>
        <dbReference type="ARBA" id="ARBA00004141"/>
    </source>
</evidence>
<dbReference type="Proteomes" id="UP000051574">
    <property type="component" value="Unassembled WGS sequence"/>
</dbReference>
<dbReference type="GO" id="GO:1902495">
    <property type="term" value="C:transmembrane transporter complex"/>
    <property type="evidence" value="ECO:0007669"/>
    <property type="project" value="TreeGrafter"/>
</dbReference>
<feature type="transmembrane region" description="Helical" evidence="10">
    <location>
        <begin position="157"/>
        <end position="174"/>
    </location>
</feature>
<evidence type="ECO:0000256" key="5">
    <source>
        <dbReference type="ARBA" id="ARBA00022989"/>
    </source>
</evidence>
<dbReference type="InterPro" id="IPR052076">
    <property type="entry name" value="TRP_cation_channel"/>
</dbReference>
<proteinExistence type="predicted"/>
<evidence type="ECO:0000256" key="10">
    <source>
        <dbReference type="SAM" id="Phobius"/>
    </source>
</evidence>
<evidence type="ECO:0000256" key="8">
    <source>
        <dbReference type="ARBA" id="ARBA00023136"/>
    </source>
</evidence>
<gene>
    <name evidence="12" type="ORF">AMK59_1898</name>
</gene>
<evidence type="ECO:0000256" key="7">
    <source>
        <dbReference type="ARBA" id="ARBA00023065"/>
    </source>
</evidence>
<comment type="caution">
    <text evidence="12">The sequence shown here is derived from an EMBL/GenBank/DDBJ whole genome shotgun (WGS) entry which is preliminary data.</text>
</comment>
<feature type="transmembrane region" description="Helical" evidence="10">
    <location>
        <begin position="194"/>
        <end position="212"/>
    </location>
</feature>
<dbReference type="GO" id="GO:0005216">
    <property type="term" value="F:monoatomic ion channel activity"/>
    <property type="evidence" value="ECO:0007669"/>
    <property type="project" value="InterPro"/>
</dbReference>
<keyword evidence="5 10" id="KW-1133">Transmembrane helix</keyword>
<evidence type="ECO:0000259" key="11">
    <source>
        <dbReference type="Pfam" id="PF00520"/>
    </source>
</evidence>
<keyword evidence="2" id="KW-0813">Transport</keyword>
<keyword evidence="8 10" id="KW-0472">Membrane</keyword>
<evidence type="ECO:0000313" key="13">
    <source>
        <dbReference type="Proteomes" id="UP000051574"/>
    </source>
</evidence>
<dbReference type="Pfam" id="PF00520">
    <property type="entry name" value="Ion_trans"/>
    <property type="match status" value="1"/>
</dbReference>
<protein>
    <recommendedName>
        <fullName evidence="11">Ion transport domain-containing protein</fullName>
    </recommendedName>
</protein>
<feature type="transmembrane region" description="Helical" evidence="10">
    <location>
        <begin position="292"/>
        <end position="313"/>
    </location>
</feature>
<keyword evidence="7" id="KW-0406">Ion transport</keyword>
<feature type="domain" description="Ion transport" evidence="11">
    <location>
        <begin position="159"/>
        <end position="357"/>
    </location>
</feature>
<dbReference type="PANTHER" id="PTHR47143:SF4">
    <property type="entry name" value="TRANSIENT RECEPTOR POTENTIAL CATION CHANNEL PROTEIN PAINLESS"/>
    <property type="match status" value="1"/>
</dbReference>
<keyword evidence="3 10" id="KW-0812">Transmembrane</keyword>
<keyword evidence="13" id="KW-1185">Reference proteome</keyword>
<dbReference type="AlphaFoldDB" id="A0A0T6BBW4"/>
<dbReference type="PANTHER" id="PTHR47143">
    <property type="entry name" value="TRANSIENT RECEPTOR POTENTIAL CATION CHANNEL PROTEIN PAINLESS"/>
    <property type="match status" value="1"/>
</dbReference>
<feature type="transmembrane region" description="Helical" evidence="10">
    <location>
        <begin position="246"/>
        <end position="272"/>
    </location>
</feature>
<keyword evidence="6" id="KW-0040">ANK repeat</keyword>
<keyword evidence="9" id="KW-0407">Ion channel</keyword>
<sequence>MSSEEHVSADQFHLQYPVGYANSREIIRALEKGASLADELLLEEYTLKDVDPKTLELHLDSCISAKVDKIHKEKVEVTLDYNTILSKDLDASEMKAIQAITETSCLQHLLVHPLISSFIYIKWRKMEWFFYGNLGLISVLWITLASCTTLLDNARGLFYPFFVLLIISYILVIIRECFQIAILKGKYFQKLSNWFEVFMLALCFCPIFLPNVAGYKQLSALSLLVVVLELAMVVKGHPKSSSYIVMLRTVTITFFHFFLSYSVLLIAFGLSFYKLFYERTWKDTETDDSPGFFHGVGITFFNMIVMLTGELNASSFKFETFIHGVLFIAFVLVVPIILLNLLCGLAVYDVDMIRENAEIIGYKEVVKYIVFTEKYIAAIAGLRPRWNFLRKKIFLQPNDLSSRTLLVLPYQPDEKTRLLGRRTLGRIKRFLFLNENKRIIQHLEIINENRIEIRKLLEKVKALSKGSE</sequence>
<reference evidence="12 13" key="1">
    <citation type="submission" date="2015-09" db="EMBL/GenBank/DDBJ databases">
        <title>Draft genome of the scarab beetle Oryctes borbonicus.</title>
        <authorList>
            <person name="Meyer J.M."/>
            <person name="Markov G.V."/>
            <person name="Baskaran P."/>
            <person name="Herrmann M."/>
            <person name="Sommer R.J."/>
            <person name="Roedelsperger C."/>
        </authorList>
    </citation>
    <scope>NUCLEOTIDE SEQUENCE [LARGE SCALE GENOMIC DNA]</scope>
    <source>
        <strain evidence="12">OB123</strain>
        <tissue evidence="12">Whole animal</tissue>
    </source>
</reference>
<evidence type="ECO:0000313" key="12">
    <source>
        <dbReference type="EMBL" id="KRT84699.1"/>
    </source>
</evidence>
<dbReference type="EMBL" id="LJIG01002241">
    <property type="protein sequence ID" value="KRT84699.1"/>
    <property type="molecule type" value="Genomic_DNA"/>
</dbReference>
<evidence type="ECO:0000256" key="2">
    <source>
        <dbReference type="ARBA" id="ARBA00022448"/>
    </source>
</evidence>
<feature type="transmembrane region" description="Helical" evidence="10">
    <location>
        <begin position="128"/>
        <end position="151"/>
    </location>
</feature>
<evidence type="ECO:0000256" key="6">
    <source>
        <dbReference type="ARBA" id="ARBA00023043"/>
    </source>
</evidence>
<feature type="transmembrane region" description="Helical" evidence="10">
    <location>
        <begin position="218"/>
        <end position="234"/>
    </location>
</feature>
<dbReference type="OrthoDB" id="2157354at2759"/>
<accession>A0A0T6BBW4</accession>
<dbReference type="InterPro" id="IPR005821">
    <property type="entry name" value="Ion_trans_dom"/>
</dbReference>
<name>A0A0T6BBW4_9SCAR</name>
<evidence type="ECO:0000256" key="9">
    <source>
        <dbReference type="ARBA" id="ARBA00023303"/>
    </source>
</evidence>
<keyword evidence="4" id="KW-0677">Repeat</keyword>
<organism evidence="12 13">
    <name type="scientific">Oryctes borbonicus</name>
    <dbReference type="NCBI Taxonomy" id="1629725"/>
    <lineage>
        <taxon>Eukaryota</taxon>
        <taxon>Metazoa</taxon>
        <taxon>Ecdysozoa</taxon>
        <taxon>Arthropoda</taxon>
        <taxon>Hexapoda</taxon>
        <taxon>Insecta</taxon>
        <taxon>Pterygota</taxon>
        <taxon>Neoptera</taxon>
        <taxon>Endopterygota</taxon>
        <taxon>Coleoptera</taxon>
        <taxon>Polyphaga</taxon>
        <taxon>Scarabaeiformia</taxon>
        <taxon>Scarabaeidae</taxon>
        <taxon>Dynastinae</taxon>
        <taxon>Oryctes</taxon>
    </lineage>
</organism>
<comment type="subcellular location">
    <subcellularLocation>
        <location evidence="1">Membrane</location>
        <topology evidence="1">Multi-pass membrane protein</topology>
    </subcellularLocation>
</comment>